<accession>A0A1M4YW97</accession>
<dbReference type="RefSeq" id="WP_072977439.1">
    <property type="nucleotide sequence ID" value="NZ_FQTY01000019.1"/>
</dbReference>
<protein>
    <submittedName>
        <fullName evidence="1">Uncharacterized protein</fullName>
    </submittedName>
</protein>
<evidence type="ECO:0000313" key="2">
    <source>
        <dbReference type="Proteomes" id="UP000184114"/>
    </source>
</evidence>
<evidence type="ECO:0000313" key="1">
    <source>
        <dbReference type="EMBL" id="SHF10094.1"/>
    </source>
</evidence>
<dbReference type="AlphaFoldDB" id="A0A1M4YW97"/>
<dbReference type="Proteomes" id="UP000184114">
    <property type="component" value="Unassembled WGS sequence"/>
</dbReference>
<sequence length="221" mass="24529">MNKRLILCGTLVLALAINVGCQKEEVKDIKLDNNPAIAKTAGMDNGKENNIIKIESDKIDFSGIEYKTSETEKSEELEKVIIDYLQYDKKEDEELEYFYNYIDLNGDEKEEVFVYLIGKSVSGSGGSTALIIDKESHEIISNFTLVQNPIIISEEKTNGWNNIIMNVSGGGAESFYAKLEFDGEKYPSNPSMASEVEEGSVVKGIAIISENIYKGDGIEIK</sequence>
<dbReference type="GeneID" id="90994640"/>
<keyword evidence="2" id="KW-1185">Reference proteome</keyword>
<name>A0A1M4YW97_9FIRM</name>
<gene>
    <name evidence="1" type="ORF">SAMN02745784_02821</name>
</gene>
<organism evidence="1 2">
    <name type="scientific">Tissierella praeacuta DSM 18095</name>
    <dbReference type="NCBI Taxonomy" id="1123404"/>
    <lineage>
        <taxon>Bacteria</taxon>
        <taxon>Bacillati</taxon>
        <taxon>Bacillota</taxon>
        <taxon>Tissierellia</taxon>
        <taxon>Tissierellales</taxon>
        <taxon>Tissierellaceae</taxon>
        <taxon>Tissierella</taxon>
    </lineage>
</organism>
<proteinExistence type="predicted"/>
<dbReference type="STRING" id="1123404.SAMN02745784_02821"/>
<reference evidence="2" key="1">
    <citation type="submission" date="2016-11" db="EMBL/GenBank/DDBJ databases">
        <authorList>
            <person name="Varghese N."/>
            <person name="Submissions S."/>
        </authorList>
    </citation>
    <scope>NUCLEOTIDE SEQUENCE [LARGE SCALE GENOMIC DNA]</scope>
    <source>
        <strain evidence="2">DSM 18095</strain>
    </source>
</reference>
<dbReference type="EMBL" id="FQTY01000019">
    <property type="protein sequence ID" value="SHF10094.1"/>
    <property type="molecule type" value="Genomic_DNA"/>
</dbReference>